<sequence length="407" mass="42365">MSAIHAGPDPRRSPRLLVPVLGIAQILAWGSSYYLLAVLARPIATDTGWSFSWIVAGLSLGLLAAGFVAPRVGHIIKARGGRPVLIAGSLLFAAGLLIMGLAPNIVVFLISWVVMGLGMAAGLYDPAFSTLGRLYGHGARNLITALTLFGGFASTLGWPLAAFFVESFGWRGACLCFMAIHLGITLPLHLFAVPKETADLASEPEPAGRNEAPAHLPPRRLFILLALTTLLSAFLSTVISVHLLTMLQADGISLSAAVTFGALVGPSQVGARFIESLIGKYHHPIWTKLASVLCVALGLGLLWLGFPLVAVTLVFYGAGIGLESIARATLPLSLFGPADYAPIMGKLARPSNFAQAAAPSIGAFLIEHASPETALGAVVIGALLNVALAAGLIALTSPLRKAATSRR</sequence>
<feature type="transmembrane region" description="Helical" evidence="4">
    <location>
        <begin position="292"/>
        <end position="316"/>
    </location>
</feature>
<keyword evidence="7" id="KW-1185">Reference proteome</keyword>
<feature type="transmembrane region" description="Helical" evidence="4">
    <location>
        <begin position="145"/>
        <end position="164"/>
    </location>
</feature>
<feature type="domain" description="Major facilitator superfamily (MFS) profile" evidence="5">
    <location>
        <begin position="1"/>
        <end position="400"/>
    </location>
</feature>
<dbReference type="SUPFAM" id="SSF103473">
    <property type="entry name" value="MFS general substrate transporter"/>
    <property type="match status" value="1"/>
</dbReference>
<keyword evidence="2 4" id="KW-1133">Transmembrane helix</keyword>
<dbReference type="InterPro" id="IPR020846">
    <property type="entry name" value="MFS_dom"/>
</dbReference>
<dbReference type="EMBL" id="JAXCLX010000001">
    <property type="protein sequence ID" value="MDY0871186.1"/>
    <property type="molecule type" value="Genomic_DNA"/>
</dbReference>
<dbReference type="Pfam" id="PF07690">
    <property type="entry name" value="MFS_1"/>
    <property type="match status" value="1"/>
</dbReference>
<dbReference type="InterPro" id="IPR011701">
    <property type="entry name" value="MFS"/>
</dbReference>
<comment type="caution">
    <text evidence="6">The sequence shown here is derived from an EMBL/GenBank/DDBJ whole genome shotgun (WGS) entry which is preliminary data.</text>
</comment>
<accession>A0ABU5DX86</accession>
<dbReference type="InterPro" id="IPR050327">
    <property type="entry name" value="Proton-linked_MCT"/>
</dbReference>
<feature type="transmembrane region" description="Helical" evidence="4">
    <location>
        <begin position="374"/>
        <end position="397"/>
    </location>
</feature>
<name>A0ABU5DX86_9PROT</name>
<feature type="transmembrane region" description="Helical" evidence="4">
    <location>
        <begin position="221"/>
        <end position="245"/>
    </location>
</feature>
<dbReference type="Gene3D" id="1.20.1250.20">
    <property type="entry name" value="MFS general substrate transporter like domains"/>
    <property type="match status" value="1"/>
</dbReference>
<evidence type="ECO:0000256" key="3">
    <source>
        <dbReference type="ARBA" id="ARBA00023136"/>
    </source>
</evidence>
<dbReference type="Proteomes" id="UP001271769">
    <property type="component" value="Unassembled WGS sequence"/>
</dbReference>
<evidence type="ECO:0000256" key="2">
    <source>
        <dbReference type="ARBA" id="ARBA00022989"/>
    </source>
</evidence>
<dbReference type="PANTHER" id="PTHR11360">
    <property type="entry name" value="MONOCARBOXYLATE TRANSPORTER"/>
    <property type="match status" value="1"/>
</dbReference>
<evidence type="ECO:0000313" key="6">
    <source>
        <dbReference type="EMBL" id="MDY0871186.1"/>
    </source>
</evidence>
<gene>
    <name evidence="6" type="ORF">SMD31_04615</name>
</gene>
<feature type="transmembrane region" description="Helical" evidence="4">
    <location>
        <begin position="48"/>
        <end position="69"/>
    </location>
</feature>
<feature type="transmembrane region" description="Helical" evidence="4">
    <location>
        <begin position="81"/>
        <end position="99"/>
    </location>
</feature>
<feature type="transmembrane region" description="Helical" evidence="4">
    <location>
        <begin position="105"/>
        <end position="124"/>
    </location>
</feature>
<evidence type="ECO:0000259" key="5">
    <source>
        <dbReference type="PROSITE" id="PS50850"/>
    </source>
</evidence>
<proteinExistence type="predicted"/>
<dbReference type="PANTHER" id="PTHR11360:SF308">
    <property type="entry name" value="BLL3089 PROTEIN"/>
    <property type="match status" value="1"/>
</dbReference>
<organism evidence="6 7">
    <name type="scientific">Dongia rigui</name>
    <dbReference type="NCBI Taxonomy" id="940149"/>
    <lineage>
        <taxon>Bacteria</taxon>
        <taxon>Pseudomonadati</taxon>
        <taxon>Pseudomonadota</taxon>
        <taxon>Alphaproteobacteria</taxon>
        <taxon>Rhodospirillales</taxon>
        <taxon>Dongiaceae</taxon>
        <taxon>Dongia</taxon>
    </lineage>
</organism>
<protein>
    <submittedName>
        <fullName evidence="6">MFS transporter</fullName>
    </submittedName>
</protein>
<feature type="transmembrane region" description="Helical" evidence="4">
    <location>
        <begin position="16"/>
        <end position="36"/>
    </location>
</feature>
<dbReference type="RefSeq" id="WP_320499551.1">
    <property type="nucleotide sequence ID" value="NZ_JAXCLX010000001.1"/>
</dbReference>
<keyword evidence="1 4" id="KW-0812">Transmembrane</keyword>
<keyword evidence="3 4" id="KW-0472">Membrane</keyword>
<evidence type="ECO:0000256" key="1">
    <source>
        <dbReference type="ARBA" id="ARBA00022692"/>
    </source>
</evidence>
<dbReference type="PROSITE" id="PS50850">
    <property type="entry name" value="MFS"/>
    <property type="match status" value="1"/>
</dbReference>
<dbReference type="InterPro" id="IPR036259">
    <property type="entry name" value="MFS_trans_sf"/>
</dbReference>
<reference evidence="6 7" key="1">
    <citation type="journal article" date="2013" name="Antonie Van Leeuwenhoek">
        <title>Dongia rigui sp. nov., isolated from freshwater of a large wetland in Korea.</title>
        <authorList>
            <person name="Baik K.S."/>
            <person name="Hwang Y.M."/>
            <person name="Choi J.S."/>
            <person name="Kwon J."/>
            <person name="Seong C.N."/>
        </authorList>
    </citation>
    <scope>NUCLEOTIDE SEQUENCE [LARGE SCALE GENOMIC DNA]</scope>
    <source>
        <strain evidence="6 7">04SU4-P</strain>
    </source>
</reference>
<evidence type="ECO:0000313" key="7">
    <source>
        <dbReference type="Proteomes" id="UP001271769"/>
    </source>
</evidence>
<evidence type="ECO:0000256" key="4">
    <source>
        <dbReference type="SAM" id="Phobius"/>
    </source>
</evidence>
<feature type="transmembrane region" description="Helical" evidence="4">
    <location>
        <begin position="170"/>
        <end position="192"/>
    </location>
</feature>